<reference evidence="4" key="1">
    <citation type="journal article" date="2019" name="Int. J. Syst. Evol. Microbiol.">
        <title>The Global Catalogue of Microorganisms (GCM) 10K type strain sequencing project: providing services to taxonomists for standard genome sequencing and annotation.</title>
        <authorList>
            <consortium name="The Broad Institute Genomics Platform"/>
            <consortium name="The Broad Institute Genome Sequencing Center for Infectious Disease"/>
            <person name="Wu L."/>
            <person name="Ma J."/>
        </authorList>
    </citation>
    <scope>NUCLEOTIDE SEQUENCE [LARGE SCALE GENOMIC DNA]</scope>
    <source>
        <strain evidence="4">XZYJ18</strain>
    </source>
</reference>
<accession>A0ABV9DZU6</accession>
<dbReference type="InterPro" id="IPR037401">
    <property type="entry name" value="SnoaL-like"/>
</dbReference>
<dbReference type="RefSeq" id="WP_378577364.1">
    <property type="nucleotide sequence ID" value="NZ_JBHSFQ010000023.1"/>
</dbReference>
<dbReference type="Proteomes" id="UP001595923">
    <property type="component" value="Unassembled WGS sequence"/>
</dbReference>
<dbReference type="EMBL" id="JBHSFQ010000023">
    <property type="protein sequence ID" value="MFC4564341.1"/>
    <property type="molecule type" value="Genomic_DNA"/>
</dbReference>
<sequence length="187" mass="20215">MTDSGRTGEPEDTAETIDTAGTVDAVGGTGGTGAIGAADTARLRAMLARADIGDLLARFARCLDERDFTGYAELFTADGALRMPGAEHRGRAGLAEFVAADLGRYHRTHHLITNHQVDVDGDAASSRCYLYAVHLRGPDDPADWWSVGGHYDHTYRREGGVWRIRTVDITPIWIGEGARPLPGPERE</sequence>
<name>A0ABV9DZU6_9ACTN</name>
<evidence type="ECO:0000259" key="2">
    <source>
        <dbReference type="Pfam" id="PF13577"/>
    </source>
</evidence>
<dbReference type="Pfam" id="PF13577">
    <property type="entry name" value="SnoaL_4"/>
    <property type="match status" value="1"/>
</dbReference>
<keyword evidence="4" id="KW-1185">Reference proteome</keyword>
<protein>
    <submittedName>
        <fullName evidence="3">Nuclear transport factor 2 family protein</fullName>
    </submittedName>
</protein>
<evidence type="ECO:0000313" key="4">
    <source>
        <dbReference type="Proteomes" id="UP001595923"/>
    </source>
</evidence>
<organism evidence="3 4">
    <name type="scientific">Nocardiopsis mangrovi</name>
    <dbReference type="NCBI Taxonomy" id="1179818"/>
    <lineage>
        <taxon>Bacteria</taxon>
        <taxon>Bacillati</taxon>
        <taxon>Actinomycetota</taxon>
        <taxon>Actinomycetes</taxon>
        <taxon>Streptosporangiales</taxon>
        <taxon>Nocardiopsidaceae</taxon>
        <taxon>Nocardiopsis</taxon>
    </lineage>
</organism>
<feature type="region of interest" description="Disordered" evidence="1">
    <location>
        <begin position="1"/>
        <end position="25"/>
    </location>
</feature>
<dbReference type="Gene3D" id="3.10.450.50">
    <property type="match status" value="1"/>
</dbReference>
<dbReference type="InterPro" id="IPR032710">
    <property type="entry name" value="NTF2-like_dom_sf"/>
</dbReference>
<proteinExistence type="predicted"/>
<evidence type="ECO:0000313" key="3">
    <source>
        <dbReference type="EMBL" id="MFC4564341.1"/>
    </source>
</evidence>
<comment type="caution">
    <text evidence="3">The sequence shown here is derived from an EMBL/GenBank/DDBJ whole genome shotgun (WGS) entry which is preliminary data.</text>
</comment>
<feature type="domain" description="SnoaL-like" evidence="2">
    <location>
        <begin position="45"/>
        <end position="167"/>
    </location>
</feature>
<dbReference type="SUPFAM" id="SSF54427">
    <property type="entry name" value="NTF2-like"/>
    <property type="match status" value="1"/>
</dbReference>
<gene>
    <name evidence="3" type="ORF">ACFO4E_20965</name>
</gene>
<evidence type="ECO:0000256" key="1">
    <source>
        <dbReference type="SAM" id="MobiDB-lite"/>
    </source>
</evidence>